<dbReference type="GO" id="GO:0000981">
    <property type="term" value="F:DNA-binding transcription factor activity, RNA polymerase II-specific"/>
    <property type="evidence" value="ECO:0007669"/>
    <property type="project" value="TreeGrafter"/>
</dbReference>
<dbReference type="EMBL" id="JR044347">
    <property type="protein sequence ID" value="AEY59874.1"/>
    <property type="molecule type" value="mRNA"/>
</dbReference>
<evidence type="ECO:0000313" key="6">
    <source>
        <dbReference type="EMBL" id="AEY59874.1"/>
    </source>
</evidence>
<dbReference type="AlphaFoldDB" id="V9IHR5"/>
<organism evidence="6">
    <name type="scientific">Apis cerana</name>
    <name type="common">Indian honeybee</name>
    <dbReference type="NCBI Taxonomy" id="7461"/>
    <lineage>
        <taxon>Eukaryota</taxon>
        <taxon>Metazoa</taxon>
        <taxon>Ecdysozoa</taxon>
        <taxon>Arthropoda</taxon>
        <taxon>Hexapoda</taxon>
        <taxon>Insecta</taxon>
        <taxon>Pterygota</taxon>
        <taxon>Neoptera</taxon>
        <taxon>Endopterygota</taxon>
        <taxon>Hymenoptera</taxon>
        <taxon>Apocrita</taxon>
        <taxon>Aculeata</taxon>
        <taxon>Apoidea</taxon>
        <taxon>Anthophila</taxon>
        <taxon>Apidae</taxon>
        <taxon>Apis</taxon>
    </lineage>
</organism>
<keyword evidence="4" id="KW-0804">Transcription</keyword>
<protein>
    <submittedName>
        <fullName evidence="6">Williams-Beuren syndrome chromosomal region 14 protein</fullName>
    </submittedName>
</protein>
<evidence type="ECO:0000256" key="1">
    <source>
        <dbReference type="ARBA" id="ARBA00004123"/>
    </source>
</evidence>
<proteinExistence type="evidence at transcript level"/>
<sequence>MISFNTSVSTASIEDLYRSTILWVEQHCSLVDLRPAVLNSLRYLCTATDILSDPGRLPEEALAAVDRTERRRSTQ</sequence>
<dbReference type="GO" id="GO:0000978">
    <property type="term" value="F:RNA polymerase II cis-regulatory region sequence-specific DNA binding"/>
    <property type="evidence" value="ECO:0007669"/>
    <property type="project" value="TreeGrafter"/>
</dbReference>
<accession>V9IHR5</accession>
<evidence type="ECO:0000256" key="4">
    <source>
        <dbReference type="ARBA" id="ARBA00023163"/>
    </source>
</evidence>
<evidence type="ECO:0000256" key="3">
    <source>
        <dbReference type="ARBA" id="ARBA00023125"/>
    </source>
</evidence>
<dbReference type="InterPro" id="IPR052207">
    <property type="entry name" value="Max-like/E-box_TFs"/>
</dbReference>
<gene>
    <name evidence="6" type="ORF">ACCB05555</name>
</gene>
<keyword evidence="2" id="KW-0805">Transcription regulation</keyword>
<dbReference type="PANTHER" id="PTHR15741">
    <property type="entry name" value="BASIC HELIX-LOOP-HELIX ZIP TRANSCRIPTION FACTOR"/>
    <property type="match status" value="1"/>
</dbReference>
<evidence type="ECO:0000256" key="2">
    <source>
        <dbReference type="ARBA" id="ARBA00023015"/>
    </source>
</evidence>
<dbReference type="PANTHER" id="PTHR15741:SF37">
    <property type="entry name" value="LD38259P"/>
    <property type="match status" value="1"/>
</dbReference>
<dbReference type="GO" id="GO:0005634">
    <property type="term" value="C:nucleus"/>
    <property type="evidence" value="ECO:0007669"/>
    <property type="project" value="UniProtKB-SubCell"/>
</dbReference>
<reference evidence="6" key="1">
    <citation type="submission" date="2011-11" db="EMBL/GenBank/DDBJ databases">
        <title>Decoding the brain transcriptome of the Eastern honeybee (Apis cerana) based on pyrosequencing.</title>
        <authorList>
            <person name="Sun L."/>
            <person name="Zheng H."/>
            <person name="Wang Y."/>
            <person name="Xie X."/>
            <person name="Zhu Y."/>
            <person name="Gu W."/>
            <person name="Wang S."/>
        </authorList>
    </citation>
    <scope>NUCLEOTIDE SEQUENCE</scope>
    <source>
        <tissue evidence="6">Brain</tissue>
    </source>
</reference>
<keyword evidence="5" id="KW-0539">Nucleus</keyword>
<comment type="subcellular location">
    <subcellularLocation>
        <location evidence="1">Nucleus</location>
    </subcellularLocation>
</comment>
<evidence type="ECO:0000256" key="5">
    <source>
        <dbReference type="ARBA" id="ARBA00023242"/>
    </source>
</evidence>
<name>V9IHR5_APICE</name>
<keyword evidence="3" id="KW-0238">DNA-binding</keyword>